<dbReference type="Proteomes" id="UP001310022">
    <property type="component" value="Unassembled WGS sequence"/>
</dbReference>
<name>A0AAN4VWE6_9BACT</name>
<reference evidence="1 2" key="1">
    <citation type="submission" date="2021-12" db="EMBL/GenBank/DDBJ databases">
        <title>Genome sequencing of bacteria with rrn-lacking chromosome and rrn-plasmid.</title>
        <authorList>
            <person name="Anda M."/>
            <person name="Iwasaki W."/>
        </authorList>
    </citation>
    <scope>NUCLEOTIDE SEQUENCE [LARGE SCALE GENOMIC DNA]</scope>
    <source>
        <strain evidence="1 2">NBRC 15940</strain>
    </source>
</reference>
<dbReference type="RefSeq" id="WP_338236079.1">
    <property type="nucleotide sequence ID" value="NZ_BQKE01000001.1"/>
</dbReference>
<dbReference type="AlphaFoldDB" id="A0AAN4VWE6"/>
<comment type="caution">
    <text evidence="1">The sequence shown here is derived from an EMBL/GenBank/DDBJ whole genome shotgun (WGS) entry which is preliminary data.</text>
</comment>
<organism evidence="1 2">
    <name type="scientific">Persicobacter diffluens</name>
    <dbReference type="NCBI Taxonomy" id="981"/>
    <lineage>
        <taxon>Bacteria</taxon>
        <taxon>Pseudomonadati</taxon>
        <taxon>Bacteroidota</taxon>
        <taxon>Cytophagia</taxon>
        <taxon>Cytophagales</taxon>
        <taxon>Persicobacteraceae</taxon>
        <taxon>Persicobacter</taxon>
    </lineage>
</organism>
<evidence type="ECO:0000313" key="1">
    <source>
        <dbReference type="EMBL" id="GJM60271.1"/>
    </source>
</evidence>
<evidence type="ECO:0008006" key="3">
    <source>
        <dbReference type="Google" id="ProtNLM"/>
    </source>
</evidence>
<keyword evidence="2" id="KW-1185">Reference proteome</keyword>
<dbReference type="EMBL" id="BQKE01000001">
    <property type="protein sequence ID" value="GJM60271.1"/>
    <property type="molecule type" value="Genomic_DNA"/>
</dbReference>
<sequence length="81" mass="9319">MNVTYGVKMTIAQEVLWDIDRVNEDLNLLEDCKLDSNSLDRVILRLETLLGITIDPKDKSNLHVVEDLIKLFKGKLQHTQV</sequence>
<protein>
    <recommendedName>
        <fullName evidence="3">Acyl carrier protein</fullName>
    </recommendedName>
</protein>
<proteinExistence type="predicted"/>
<accession>A0AAN4VWE6</accession>
<evidence type="ECO:0000313" key="2">
    <source>
        <dbReference type="Proteomes" id="UP001310022"/>
    </source>
</evidence>
<dbReference type="SUPFAM" id="SSF47336">
    <property type="entry name" value="ACP-like"/>
    <property type="match status" value="1"/>
</dbReference>
<gene>
    <name evidence="1" type="ORF">PEDI_08230</name>
</gene>
<dbReference type="Gene3D" id="1.10.1200.10">
    <property type="entry name" value="ACP-like"/>
    <property type="match status" value="1"/>
</dbReference>
<dbReference type="InterPro" id="IPR036736">
    <property type="entry name" value="ACP-like_sf"/>
</dbReference>